<organism evidence="2 3">
    <name type="scientific">Dactylosporangium salmoneum</name>
    <dbReference type="NCBI Taxonomy" id="53361"/>
    <lineage>
        <taxon>Bacteria</taxon>
        <taxon>Bacillati</taxon>
        <taxon>Actinomycetota</taxon>
        <taxon>Actinomycetes</taxon>
        <taxon>Micromonosporales</taxon>
        <taxon>Micromonosporaceae</taxon>
        <taxon>Dactylosporangium</taxon>
    </lineage>
</organism>
<gene>
    <name evidence="2" type="ORF">GCM10010170_010900</name>
</gene>
<evidence type="ECO:0000256" key="1">
    <source>
        <dbReference type="SAM" id="SignalP"/>
    </source>
</evidence>
<feature type="chain" id="PRO_5045312862" description="Lipoprotein" evidence="1">
    <location>
        <begin position="28"/>
        <end position="170"/>
    </location>
</feature>
<dbReference type="RefSeq" id="WP_344611108.1">
    <property type="nucleotide sequence ID" value="NZ_BAAARV010000006.1"/>
</dbReference>
<evidence type="ECO:0008006" key="4">
    <source>
        <dbReference type="Google" id="ProtNLM"/>
    </source>
</evidence>
<dbReference type="EMBL" id="BAAARV010000006">
    <property type="protein sequence ID" value="GAA2332072.1"/>
    <property type="molecule type" value="Genomic_DNA"/>
</dbReference>
<evidence type="ECO:0000313" key="2">
    <source>
        <dbReference type="EMBL" id="GAA2332072.1"/>
    </source>
</evidence>
<protein>
    <recommendedName>
        <fullName evidence="4">Lipoprotein</fullName>
    </recommendedName>
</protein>
<keyword evidence="3" id="KW-1185">Reference proteome</keyword>
<comment type="caution">
    <text evidence="2">The sequence shown here is derived from an EMBL/GenBank/DDBJ whole genome shotgun (WGS) entry which is preliminary data.</text>
</comment>
<name>A0ABP5SIV6_9ACTN</name>
<proteinExistence type="predicted"/>
<sequence>MKRGLVSATLVAALVVTLGCSIGEALQDPGDPVDMTTANIAGTWHAGTERFITFAEDGTFTALNLPRELFEDYPTSPDPGAAPIDAAGRYTLDRGSTASEGPHSDVKLTIDEHTKADDHLGSVTMNALRPGDGQAYLVFFYTGSGGNSWTGYLKCAEDCFPPRPYVPTSK</sequence>
<dbReference type="Proteomes" id="UP001501444">
    <property type="component" value="Unassembled WGS sequence"/>
</dbReference>
<accession>A0ABP5SIV6</accession>
<reference evidence="3" key="1">
    <citation type="journal article" date="2019" name="Int. J. Syst. Evol. Microbiol.">
        <title>The Global Catalogue of Microorganisms (GCM) 10K type strain sequencing project: providing services to taxonomists for standard genome sequencing and annotation.</title>
        <authorList>
            <consortium name="The Broad Institute Genomics Platform"/>
            <consortium name="The Broad Institute Genome Sequencing Center for Infectious Disease"/>
            <person name="Wu L."/>
            <person name="Ma J."/>
        </authorList>
    </citation>
    <scope>NUCLEOTIDE SEQUENCE [LARGE SCALE GENOMIC DNA]</scope>
    <source>
        <strain evidence="3">JCM 3272</strain>
    </source>
</reference>
<evidence type="ECO:0000313" key="3">
    <source>
        <dbReference type="Proteomes" id="UP001501444"/>
    </source>
</evidence>
<dbReference type="PROSITE" id="PS51257">
    <property type="entry name" value="PROKAR_LIPOPROTEIN"/>
    <property type="match status" value="1"/>
</dbReference>
<feature type="signal peptide" evidence="1">
    <location>
        <begin position="1"/>
        <end position="27"/>
    </location>
</feature>
<keyword evidence="1" id="KW-0732">Signal</keyword>